<keyword evidence="3" id="KW-0067">ATP-binding</keyword>
<dbReference type="PANTHER" id="PTHR24220">
    <property type="entry name" value="IMPORT ATP-BINDING PROTEIN"/>
    <property type="match status" value="1"/>
</dbReference>
<evidence type="ECO:0000259" key="5">
    <source>
        <dbReference type="PROSITE" id="PS50893"/>
    </source>
</evidence>
<dbReference type="GO" id="GO:0098796">
    <property type="term" value="C:membrane protein complex"/>
    <property type="evidence" value="ECO:0007669"/>
    <property type="project" value="UniProtKB-ARBA"/>
</dbReference>
<feature type="compositionally biased region" description="Polar residues" evidence="4">
    <location>
        <begin position="1"/>
        <end position="11"/>
    </location>
</feature>
<dbReference type="Proteomes" id="UP000005332">
    <property type="component" value="Unassembled WGS sequence"/>
</dbReference>
<dbReference type="EMBL" id="AGBA01000013">
    <property type="protein sequence ID" value="EGY77556.1"/>
    <property type="molecule type" value="Genomic_DNA"/>
</dbReference>
<dbReference type="InterPro" id="IPR003593">
    <property type="entry name" value="AAA+_ATPase"/>
</dbReference>
<dbReference type="Pfam" id="PF00005">
    <property type="entry name" value="ABC_tran"/>
    <property type="match status" value="1"/>
</dbReference>
<keyword evidence="7" id="KW-1185">Reference proteome</keyword>
<organism evidence="6 7">
    <name type="scientific">Cutibacterium avidum ATCC 25577</name>
    <dbReference type="NCBI Taxonomy" id="997355"/>
    <lineage>
        <taxon>Bacteria</taxon>
        <taxon>Bacillati</taxon>
        <taxon>Actinomycetota</taxon>
        <taxon>Actinomycetes</taxon>
        <taxon>Propionibacteriales</taxon>
        <taxon>Propionibacteriaceae</taxon>
        <taxon>Cutibacterium</taxon>
    </lineage>
</organism>
<dbReference type="Gene3D" id="3.40.50.300">
    <property type="entry name" value="P-loop containing nucleotide triphosphate hydrolases"/>
    <property type="match status" value="1"/>
</dbReference>
<evidence type="ECO:0000256" key="4">
    <source>
        <dbReference type="SAM" id="MobiDB-lite"/>
    </source>
</evidence>
<dbReference type="PROSITE" id="PS50893">
    <property type="entry name" value="ABC_TRANSPORTER_2"/>
    <property type="match status" value="1"/>
</dbReference>
<evidence type="ECO:0000313" key="7">
    <source>
        <dbReference type="Proteomes" id="UP000005332"/>
    </source>
</evidence>
<evidence type="ECO:0000256" key="2">
    <source>
        <dbReference type="ARBA" id="ARBA00022741"/>
    </source>
</evidence>
<keyword evidence="6" id="KW-0378">Hydrolase</keyword>
<protein>
    <submittedName>
        <fullName evidence="6">ABC superfamily ATP binding cassette transporter ABC protein</fullName>
        <ecNumber evidence="6">3.6.3.-</ecNumber>
    </submittedName>
</protein>
<keyword evidence="2" id="KW-0547">Nucleotide-binding</keyword>
<dbReference type="GO" id="GO:0005524">
    <property type="term" value="F:ATP binding"/>
    <property type="evidence" value="ECO:0007669"/>
    <property type="project" value="UniProtKB-KW"/>
</dbReference>
<dbReference type="GO" id="GO:0005886">
    <property type="term" value="C:plasma membrane"/>
    <property type="evidence" value="ECO:0007669"/>
    <property type="project" value="TreeGrafter"/>
</dbReference>
<dbReference type="InterPro" id="IPR017911">
    <property type="entry name" value="MacB-like_ATP-bd"/>
</dbReference>
<sequence length="355" mass="37861">MKGIMSDQNRPYESDEPWQPSHAAPGEPGSLESPQHGVPSEQGAPSAWAKPSPQRGGEQDQQLSQPRVRPQSPDPQPAHATGTFPTRAESAQPSRATSSARSDDLAPGMLNTPVETDAAAGIDLTKVYGDGETRVTALDSINVRFTRGTFTAIMGPSGSGKSTLMHCLAGLDRITSGRVFLAGQEISGLPDPKLTTLRRDNVGFIFQSFNLLPMLTAEENILLPLDLAGRKPDKALWDQLITGLGIADRLKHRPSELSGGQQQRVACARAMITKPHVVFADEPTGALDSKSGTNLLSYLRHCVDDLGQTIIMVTHDAKAASYADRVLMLLDGRIVDDIASPTAEAVNEAMAGLEG</sequence>
<dbReference type="HOGENOM" id="CLU_000604_1_22_11"/>
<dbReference type="SUPFAM" id="SSF52540">
    <property type="entry name" value="P-loop containing nucleoside triphosphate hydrolases"/>
    <property type="match status" value="1"/>
</dbReference>
<name>G4CX42_9ACTN</name>
<reference evidence="6 7" key="1">
    <citation type="submission" date="2011-06" db="EMBL/GenBank/DDBJ databases">
        <authorList>
            <person name="Muzny D."/>
            <person name="Qin X."/>
            <person name="Deng J."/>
            <person name="Jiang H."/>
            <person name="Liu Y."/>
            <person name="Qu J."/>
            <person name="Song X.-Z."/>
            <person name="Zhang L."/>
            <person name="Thornton R."/>
            <person name="Coyle M."/>
            <person name="Francisco L."/>
            <person name="Jackson L."/>
            <person name="Javaid M."/>
            <person name="Korchina V."/>
            <person name="Kovar C."/>
            <person name="Mata R."/>
            <person name="Mathew T."/>
            <person name="Ngo R."/>
            <person name="Nguyen L."/>
            <person name="Nguyen N."/>
            <person name="Okwuonu G."/>
            <person name="Ongeri F."/>
            <person name="Pham C."/>
            <person name="Simmons D."/>
            <person name="Wilczek-Boney K."/>
            <person name="Hale W."/>
            <person name="Jakkamsetti A."/>
            <person name="Pham P."/>
            <person name="Ruth R."/>
            <person name="San Lucas F."/>
            <person name="Warren J."/>
            <person name="Zhang J."/>
            <person name="Zhao Z."/>
            <person name="Zhou C."/>
            <person name="Zhu D."/>
            <person name="Lee S."/>
            <person name="Bess C."/>
            <person name="Blankenburg K."/>
            <person name="Forbes L."/>
            <person name="Fu Q."/>
            <person name="Gubbala S."/>
            <person name="Hirani K."/>
            <person name="Jayaseelan J.C."/>
            <person name="Lara F."/>
            <person name="Munidasa M."/>
            <person name="Palculict T."/>
            <person name="Patil S."/>
            <person name="Pu L.-L."/>
            <person name="Saada N."/>
            <person name="Tang L."/>
            <person name="Weissenberger G."/>
            <person name="Zhu Y."/>
            <person name="Hemphill L."/>
            <person name="Shang Y."/>
            <person name="Youmans B."/>
            <person name="Ayvaz T."/>
            <person name="Ross M."/>
            <person name="Santibanez J."/>
            <person name="Aqrawi P."/>
            <person name="Gross S."/>
            <person name="Joshi V."/>
            <person name="Fowler G."/>
            <person name="Nazareth L."/>
            <person name="Reid J."/>
            <person name="Worley K."/>
            <person name="Petrosino J."/>
            <person name="Highlander S."/>
            <person name="Gibbs R."/>
        </authorList>
    </citation>
    <scope>NUCLEOTIDE SEQUENCE [LARGE SCALE GENOMIC DNA]</scope>
    <source>
        <strain evidence="6 7">ATCC 25577</strain>
    </source>
</reference>
<dbReference type="CDD" id="cd03255">
    <property type="entry name" value="ABC_MJ0796_LolCDE_FtsE"/>
    <property type="match status" value="1"/>
</dbReference>
<evidence type="ECO:0000256" key="3">
    <source>
        <dbReference type="ARBA" id="ARBA00022840"/>
    </source>
</evidence>
<evidence type="ECO:0000313" key="6">
    <source>
        <dbReference type="EMBL" id="EGY77556.1"/>
    </source>
</evidence>
<feature type="compositionally biased region" description="Polar residues" evidence="4">
    <location>
        <begin position="89"/>
        <end position="100"/>
    </location>
</feature>
<accession>G4CX42</accession>
<dbReference type="PATRIC" id="fig|997355.3.peg.1078"/>
<dbReference type="InterPro" id="IPR015854">
    <property type="entry name" value="ABC_transpr_LolD-like"/>
</dbReference>
<dbReference type="InterPro" id="IPR003439">
    <property type="entry name" value="ABC_transporter-like_ATP-bd"/>
</dbReference>
<dbReference type="GO" id="GO:0022857">
    <property type="term" value="F:transmembrane transporter activity"/>
    <property type="evidence" value="ECO:0007669"/>
    <property type="project" value="UniProtKB-ARBA"/>
</dbReference>
<feature type="region of interest" description="Disordered" evidence="4">
    <location>
        <begin position="1"/>
        <end position="112"/>
    </location>
</feature>
<dbReference type="GO" id="GO:0016887">
    <property type="term" value="F:ATP hydrolysis activity"/>
    <property type="evidence" value="ECO:0007669"/>
    <property type="project" value="InterPro"/>
</dbReference>
<dbReference type="FunFam" id="3.40.50.300:FF:000032">
    <property type="entry name" value="Export ABC transporter ATP-binding protein"/>
    <property type="match status" value="1"/>
</dbReference>
<gene>
    <name evidence="6" type="ORF">HMPREF9153_1099</name>
</gene>
<dbReference type="InterPro" id="IPR027417">
    <property type="entry name" value="P-loop_NTPase"/>
</dbReference>
<dbReference type="PANTHER" id="PTHR24220:SF685">
    <property type="entry name" value="ABC TRANSPORTER RELATED"/>
    <property type="match status" value="1"/>
</dbReference>
<proteinExistence type="predicted"/>
<dbReference type="AlphaFoldDB" id="G4CX42"/>
<feature type="domain" description="ABC transporter" evidence="5">
    <location>
        <begin position="122"/>
        <end position="353"/>
    </location>
</feature>
<dbReference type="SMART" id="SM00382">
    <property type="entry name" value="AAA"/>
    <property type="match status" value="1"/>
</dbReference>
<dbReference type="EC" id="3.6.3.-" evidence="6"/>
<comment type="caution">
    <text evidence="6">The sequence shown here is derived from an EMBL/GenBank/DDBJ whole genome shotgun (WGS) entry which is preliminary data.</text>
</comment>
<evidence type="ECO:0000256" key="1">
    <source>
        <dbReference type="ARBA" id="ARBA00022448"/>
    </source>
</evidence>
<keyword evidence="1" id="KW-0813">Transport</keyword>